<evidence type="ECO:0000313" key="1">
    <source>
        <dbReference type="EMBL" id="KAL1627611.1"/>
    </source>
</evidence>
<dbReference type="Gene3D" id="3.90.1410.10">
    <property type="entry name" value="set domain protein methyltransferase, domain 1"/>
    <property type="match status" value="1"/>
</dbReference>
<comment type="caution">
    <text evidence="1">The sequence shown here is derived from an EMBL/GenBank/DDBJ whole genome shotgun (WGS) entry which is preliminary data.</text>
</comment>
<keyword evidence="2" id="KW-1185">Reference proteome</keyword>
<evidence type="ECO:0000313" key="2">
    <source>
        <dbReference type="Proteomes" id="UP001521116"/>
    </source>
</evidence>
<name>A0ABR3SR78_9PEZI</name>
<dbReference type="InterPro" id="IPR044432">
    <property type="entry name" value="Set10/Efm1_SET"/>
</dbReference>
<dbReference type="EMBL" id="JAJVDC020000071">
    <property type="protein sequence ID" value="KAL1627611.1"/>
    <property type="molecule type" value="Genomic_DNA"/>
</dbReference>
<dbReference type="PANTHER" id="PTHR13271:SF147">
    <property type="entry name" value="PROTEIN-LYSINE N-METHYLTRANSFERASE EFM1-RELATED"/>
    <property type="match status" value="1"/>
</dbReference>
<reference evidence="1 2" key="1">
    <citation type="submission" date="2024-02" db="EMBL/GenBank/DDBJ databases">
        <title>De novo assembly and annotation of 12 fungi associated with fruit tree decline syndrome in Ontario, Canada.</title>
        <authorList>
            <person name="Sulman M."/>
            <person name="Ellouze W."/>
            <person name="Ilyukhin E."/>
        </authorList>
    </citation>
    <scope>NUCLEOTIDE SEQUENCE [LARGE SCALE GENOMIC DNA]</scope>
    <source>
        <strain evidence="1 2">M1-105</strain>
    </source>
</reference>
<sequence length="570" mass="65249">MAETAEETISRLVDWFVQKGGFVHPSVRFGQDSTGGVAAFANEDIPNPPDGGMHLLTCPLELQLSYRQAPDPIQGQLPEHVLSNIALVRERLRGEESLWAPYIRCLPTSEQLCTPVFFAEEMTQEAINERLNDTAWLLGTNLDKAWRPRKEQWEEDWENAVRAMEKQSIPTESYTWDLYRWAATIFTSRSFISDPGLSKDNSSYAVLLPVIDLLNHRFPAKVNWFFDSGNFQFRTEEPLIKDQEIFNNYGGKGNEELLNGYGFCIRGNQCDEVAIRFGQLPEPVTVQLQSVLGEWDPSHSHFIRGHDHYLGLYEVSLPEHPEMTKSGVPQTIWTVMEVLKKFQDSQQGHRIAWRSTLSARCDLLEILATKYDNIDQYCDFLPDGPQNLKQQYAKIYRDCQMKILKENQKDVERLVEKANFVSLDDAVRTLKEEQEELGGKSWKQALEITFKTDDLASLREQGVEREAWILWLCAAWIFVFTREAGNSSRISAWVNDLLESHPNGQSSSDSHLPIVIRQLRAHADGIWQSPSFGSGLYHWASEVVDAEARMLAYLDENENNGKLLICLEDK</sequence>
<dbReference type="SUPFAM" id="SSF82199">
    <property type="entry name" value="SET domain"/>
    <property type="match status" value="1"/>
</dbReference>
<proteinExistence type="predicted"/>
<gene>
    <name evidence="1" type="ORF">SLS56_006332</name>
</gene>
<dbReference type="Proteomes" id="UP001521116">
    <property type="component" value="Unassembled WGS sequence"/>
</dbReference>
<dbReference type="InterPro" id="IPR050600">
    <property type="entry name" value="SETD3_SETD6_MTase"/>
</dbReference>
<dbReference type="InterPro" id="IPR046341">
    <property type="entry name" value="SET_dom_sf"/>
</dbReference>
<protein>
    <recommendedName>
        <fullName evidence="3">SET domain-containing protein</fullName>
    </recommendedName>
</protein>
<dbReference type="PANTHER" id="PTHR13271">
    <property type="entry name" value="UNCHARACTERIZED PUTATIVE METHYLTRANSFERASE"/>
    <property type="match status" value="1"/>
</dbReference>
<dbReference type="CDD" id="cd19180">
    <property type="entry name" value="SET_SpSET10-like"/>
    <property type="match status" value="1"/>
</dbReference>
<accession>A0ABR3SR78</accession>
<evidence type="ECO:0008006" key="3">
    <source>
        <dbReference type="Google" id="ProtNLM"/>
    </source>
</evidence>
<organism evidence="1 2">
    <name type="scientific">Neofusicoccum ribis</name>
    <dbReference type="NCBI Taxonomy" id="45134"/>
    <lineage>
        <taxon>Eukaryota</taxon>
        <taxon>Fungi</taxon>
        <taxon>Dikarya</taxon>
        <taxon>Ascomycota</taxon>
        <taxon>Pezizomycotina</taxon>
        <taxon>Dothideomycetes</taxon>
        <taxon>Dothideomycetes incertae sedis</taxon>
        <taxon>Botryosphaeriales</taxon>
        <taxon>Botryosphaeriaceae</taxon>
        <taxon>Neofusicoccum</taxon>
    </lineage>
</organism>